<organism evidence="3">
    <name type="scientific">Caenorhabditis brenneri</name>
    <name type="common">Nematode worm</name>
    <dbReference type="NCBI Taxonomy" id="135651"/>
    <lineage>
        <taxon>Eukaryota</taxon>
        <taxon>Metazoa</taxon>
        <taxon>Ecdysozoa</taxon>
        <taxon>Nematoda</taxon>
        <taxon>Chromadorea</taxon>
        <taxon>Rhabditida</taxon>
        <taxon>Rhabditina</taxon>
        <taxon>Rhabditomorpha</taxon>
        <taxon>Rhabditoidea</taxon>
        <taxon>Rhabditidae</taxon>
        <taxon>Peloderinae</taxon>
        <taxon>Caenorhabditis</taxon>
    </lineage>
</organism>
<dbReference type="Proteomes" id="UP000008068">
    <property type="component" value="Unassembled WGS sequence"/>
</dbReference>
<dbReference type="PANTHER" id="PTHR21503">
    <property type="entry name" value="F-BOX-CONTAINING HYPOTHETICAL PROTEIN C.ELEGANS"/>
    <property type="match status" value="1"/>
</dbReference>
<dbReference type="AlphaFoldDB" id="G0NLU3"/>
<gene>
    <name evidence="2" type="ORF">CAEBREN_13443</name>
</gene>
<dbReference type="InParanoid" id="G0NLU3"/>
<keyword evidence="3" id="KW-1185">Reference proteome</keyword>
<dbReference type="InterPro" id="IPR001810">
    <property type="entry name" value="F-box_dom"/>
</dbReference>
<reference evidence="3" key="1">
    <citation type="submission" date="2011-07" db="EMBL/GenBank/DDBJ databases">
        <authorList>
            <consortium name="Caenorhabditis brenneri Sequencing and Analysis Consortium"/>
            <person name="Wilson R.K."/>
        </authorList>
    </citation>
    <scope>NUCLEOTIDE SEQUENCE [LARGE SCALE GENOMIC DNA]</scope>
    <source>
        <strain evidence="3">PB2801</strain>
    </source>
</reference>
<dbReference type="PANTHER" id="PTHR21503:SF8">
    <property type="entry name" value="F-BOX ASSOCIATED DOMAIN-CONTAINING PROTEIN-RELATED"/>
    <property type="match status" value="1"/>
</dbReference>
<dbReference type="HOGENOM" id="CLU_426564_0_0_1"/>
<accession>G0NLU3</accession>
<evidence type="ECO:0000313" key="2">
    <source>
        <dbReference type="EMBL" id="EGT33858.1"/>
    </source>
</evidence>
<dbReference type="EMBL" id="GL379907">
    <property type="protein sequence ID" value="EGT33858.1"/>
    <property type="molecule type" value="Genomic_DNA"/>
</dbReference>
<protein>
    <recommendedName>
        <fullName evidence="1">F-box domain-containing protein</fullName>
    </recommendedName>
</protein>
<sequence>MGLPLLRLPHLVITNLEDITDIEDLTCLSLCSKRARNILIVCRPQNQFKRQYVRATVTADRTSVDVQLQPVIEVIQISNLKSYLQTGSSKDCQLFLYRTVASVPDEIRKLETVEIEGQRVPCFRYSEVLLTFWEDETIGLRKCMDFVRETFGFPLILLVFSQKGMWAFDWINGWEQKIQQMTVLVNGIQDHELKYAMEKCESRTLKTCREFQWFRDVDRKHFPSDSFQFDLHKMKTKCFFASACHWITVPNIAASFLEALVIEESSLTDHDLNLFLRLWLVGGFPCLRYIYLHIPLGIQMETATNGIENDLRKTSYQHKFSKTCLSLCSKRARNFLIVCRRHNRFKGQHISATVDSNCTAVNLPYCRIEMIQVSNLESYMKKGLSKKSELFSNRTVADVTDEIGKLESVEIEGQRVPFSRGSLTLLTFWEDETIGLRKCMGFARKTFRIPVKLLEFSAKGMWAFDWINGWEEKIQQMTVQINGIQDNELKYVMEKCESRTLVTNGGCVYSGVSEEEYHLEYYPSESFQFDLYELKTKCFYTSSARWITLQNISTSFLEALEIEESSLTNHDLNLFLRLWLVGGFPCLRHIFIELCENISADAFANGVRDELRQTPYQQTLPREGYEHVPYVQYDLQQKENGNKKASIQLYPIVNRVLMSVWK</sequence>
<name>G0NLU3_CAEBE</name>
<feature type="domain" description="F-box" evidence="1">
    <location>
        <begin position="2"/>
        <end position="51"/>
    </location>
</feature>
<dbReference type="Pfam" id="PF07735">
    <property type="entry name" value="FBA_2"/>
    <property type="match status" value="2"/>
</dbReference>
<evidence type="ECO:0000259" key="1">
    <source>
        <dbReference type="PROSITE" id="PS50181"/>
    </source>
</evidence>
<proteinExistence type="predicted"/>
<dbReference type="InterPro" id="IPR012885">
    <property type="entry name" value="F-box_Sdz-33"/>
</dbReference>
<dbReference type="PROSITE" id="PS50181">
    <property type="entry name" value="FBOX"/>
    <property type="match status" value="1"/>
</dbReference>
<evidence type="ECO:0000313" key="3">
    <source>
        <dbReference type="Proteomes" id="UP000008068"/>
    </source>
</evidence>